<name>A0A0T6B5F4_9SCAR</name>
<proteinExistence type="predicted"/>
<keyword evidence="5" id="KW-1185">Reference proteome</keyword>
<evidence type="ECO:0000313" key="4">
    <source>
        <dbReference type="EMBL" id="KRT82616.1"/>
    </source>
</evidence>
<sequence>MTGATAYFGFLDICKPKPGETVVVTGAAGAVGSHVGQIAKIKGCRVIGIAGTDEKCQWLKSLGFDSTINYKKDDVAKALKEAAPKGVDCFFDNVGGELATTVIGQMNRFGRVSCCGAIANYNDSRPPKLTTFLFDVVLKELELKGFVVSTWFDRWSEAIKCNRKWLKEGKLQYQETVTEGFENMVNAFTGLLKGENTGKAIVKA</sequence>
<dbReference type="Gene3D" id="3.40.50.720">
    <property type="entry name" value="NAD(P)-binding Rossmann-like Domain"/>
    <property type="match status" value="1"/>
</dbReference>
<dbReference type="GO" id="GO:0047522">
    <property type="term" value="F:15-oxoprostaglandin 13-reductase [NAD(P)+] activity"/>
    <property type="evidence" value="ECO:0007669"/>
    <property type="project" value="UniProtKB-EC"/>
</dbReference>
<dbReference type="EMBL" id="LJIG01009670">
    <property type="protein sequence ID" value="KRT82616.1"/>
    <property type="molecule type" value="Genomic_DNA"/>
</dbReference>
<evidence type="ECO:0000256" key="2">
    <source>
        <dbReference type="ARBA" id="ARBA00023002"/>
    </source>
</evidence>
<evidence type="ECO:0000256" key="1">
    <source>
        <dbReference type="ARBA" id="ARBA00011981"/>
    </source>
</evidence>
<dbReference type="InterPro" id="IPR036291">
    <property type="entry name" value="NAD(P)-bd_dom_sf"/>
</dbReference>
<keyword evidence="2" id="KW-0560">Oxidoreductase</keyword>
<dbReference type="Pfam" id="PF00107">
    <property type="entry name" value="ADH_zinc_N"/>
    <property type="match status" value="1"/>
</dbReference>
<dbReference type="InterPro" id="IPR045010">
    <property type="entry name" value="MDR_fam"/>
</dbReference>
<dbReference type="Proteomes" id="UP000051574">
    <property type="component" value="Unassembled WGS sequence"/>
</dbReference>
<feature type="domain" description="Alcohol dehydrogenase-like C-terminal" evidence="3">
    <location>
        <begin position="30"/>
        <end position="160"/>
    </location>
</feature>
<reference evidence="4 5" key="1">
    <citation type="submission" date="2015-09" db="EMBL/GenBank/DDBJ databases">
        <title>Draft genome of the scarab beetle Oryctes borbonicus.</title>
        <authorList>
            <person name="Meyer J.M."/>
            <person name="Markov G.V."/>
            <person name="Baskaran P."/>
            <person name="Herrmann M."/>
            <person name="Sommer R.J."/>
            <person name="Roedelsperger C."/>
        </authorList>
    </citation>
    <scope>NUCLEOTIDE SEQUENCE [LARGE SCALE GENOMIC DNA]</scope>
    <source>
        <strain evidence="4">OB123</strain>
        <tissue evidence="4">Whole animal</tissue>
    </source>
</reference>
<dbReference type="GO" id="GO:0006693">
    <property type="term" value="P:prostaglandin metabolic process"/>
    <property type="evidence" value="ECO:0007669"/>
    <property type="project" value="TreeGrafter"/>
</dbReference>
<dbReference type="FunFam" id="3.40.50.720:FF:000121">
    <property type="entry name" value="Prostaglandin reductase 2"/>
    <property type="match status" value="1"/>
</dbReference>
<protein>
    <recommendedName>
        <fullName evidence="1">15-oxoprostaglandin 13-reductase</fullName>
        <ecNumber evidence="1">1.3.1.48</ecNumber>
    </recommendedName>
</protein>
<gene>
    <name evidence="4" type="ORF">AMK59_3215</name>
</gene>
<organism evidence="4 5">
    <name type="scientific">Oryctes borbonicus</name>
    <dbReference type="NCBI Taxonomy" id="1629725"/>
    <lineage>
        <taxon>Eukaryota</taxon>
        <taxon>Metazoa</taxon>
        <taxon>Ecdysozoa</taxon>
        <taxon>Arthropoda</taxon>
        <taxon>Hexapoda</taxon>
        <taxon>Insecta</taxon>
        <taxon>Pterygota</taxon>
        <taxon>Neoptera</taxon>
        <taxon>Endopterygota</taxon>
        <taxon>Coleoptera</taxon>
        <taxon>Polyphaga</taxon>
        <taxon>Scarabaeiformia</taxon>
        <taxon>Scarabaeidae</taxon>
        <taxon>Dynastinae</taxon>
        <taxon>Oryctes</taxon>
    </lineage>
</organism>
<evidence type="ECO:0000313" key="5">
    <source>
        <dbReference type="Proteomes" id="UP000051574"/>
    </source>
</evidence>
<dbReference type="PANTHER" id="PTHR43205:SF7">
    <property type="entry name" value="PROSTAGLANDIN REDUCTASE 1"/>
    <property type="match status" value="1"/>
</dbReference>
<dbReference type="AlphaFoldDB" id="A0A0T6B5F4"/>
<dbReference type="InterPro" id="IPR011032">
    <property type="entry name" value="GroES-like_sf"/>
</dbReference>
<dbReference type="PANTHER" id="PTHR43205">
    <property type="entry name" value="PROSTAGLANDIN REDUCTASE"/>
    <property type="match status" value="1"/>
</dbReference>
<dbReference type="SUPFAM" id="SSF50129">
    <property type="entry name" value="GroES-like"/>
    <property type="match status" value="1"/>
</dbReference>
<dbReference type="OrthoDB" id="809632at2759"/>
<comment type="caution">
    <text evidence="4">The sequence shown here is derived from an EMBL/GenBank/DDBJ whole genome shotgun (WGS) entry which is preliminary data.</text>
</comment>
<dbReference type="EC" id="1.3.1.48" evidence="1"/>
<dbReference type="InterPro" id="IPR013149">
    <property type="entry name" value="ADH-like_C"/>
</dbReference>
<accession>A0A0T6B5F4</accession>
<dbReference type="SUPFAM" id="SSF51735">
    <property type="entry name" value="NAD(P)-binding Rossmann-fold domains"/>
    <property type="match status" value="1"/>
</dbReference>
<evidence type="ECO:0000259" key="3">
    <source>
        <dbReference type="Pfam" id="PF00107"/>
    </source>
</evidence>